<gene>
    <name evidence="2" type="ORF">A2519_08450</name>
</gene>
<evidence type="ECO:0000259" key="1">
    <source>
        <dbReference type="PROSITE" id="PS51186"/>
    </source>
</evidence>
<protein>
    <recommendedName>
        <fullName evidence="1">N-acetyltransferase domain-containing protein</fullName>
    </recommendedName>
</protein>
<dbReference type="Pfam" id="PF00583">
    <property type="entry name" value="Acetyltransf_1"/>
    <property type="match status" value="1"/>
</dbReference>
<dbReference type="GO" id="GO:0016747">
    <property type="term" value="F:acyltransferase activity, transferring groups other than amino-acyl groups"/>
    <property type="evidence" value="ECO:0007669"/>
    <property type="project" value="InterPro"/>
</dbReference>
<dbReference type="SUPFAM" id="SSF55729">
    <property type="entry name" value="Acyl-CoA N-acyltransferases (Nat)"/>
    <property type="match status" value="1"/>
</dbReference>
<dbReference type="Proteomes" id="UP000179243">
    <property type="component" value="Unassembled WGS sequence"/>
</dbReference>
<accession>A0A1F7FHT8</accession>
<feature type="domain" description="N-acetyltransferase" evidence="1">
    <location>
        <begin position="9"/>
        <end position="141"/>
    </location>
</feature>
<reference evidence="2 3" key="1">
    <citation type="journal article" date="2016" name="Nat. Commun.">
        <title>Thousands of microbial genomes shed light on interconnected biogeochemical processes in an aquifer system.</title>
        <authorList>
            <person name="Anantharaman K."/>
            <person name="Brown C.T."/>
            <person name="Hug L.A."/>
            <person name="Sharon I."/>
            <person name="Castelle C.J."/>
            <person name="Probst A.J."/>
            <person name="Thomas B.C."/>
            <person name="Singh A."/>
            <person name="Wilkins M.J."/>
            <person name="Karaoz U."/>
            <person name="Brodie E.L."/>
            <person name="Williams K.H."/>
            <person name="Hubbard S.S."/>
            <person name="Banfield J.F."/>
        </authorList>
    </citation>
    <scope>NUCLEOTIDE SEQUENCE [LARGE SCALE GENOMIC DNA]</scope>
</reference>
<dbReference type="PROSITE" id="PS51186">
    <property type="entry name" value="GNAT"/>
    <property type="match status" value="1"/>
</dbReference>
<evidence type="ECO:0000313" key="3">
    <source>
        <dbReference type="Proteomes" id="UP000179243"/>
    </source>
</evidence>
<dbReference type="EMBL" id="MFYX01000033">
    <property type="protein sequence ID" value="OGK06294.1"/>
    <property type="molecule type" value="Genomic_DNA"/>
</dbReference>
<sequence length="394" mass="45249">MPAVNSTEFDLRELRPSEKKELLSFRNSIFGDISEEKWDAMGCTAAMAWKDNELWGAIPLQFRQQVIAPGITIPVVYENAVGVSDKARGTGIGTKMIDNTSQFIQDRTDALFVYRGSERSDGYRFYRKTHHGDLFFQQLFTLQKPKGRQGKVHICNADQALERESELMALFGRCYKRFGGYWKRQPGYFKTVLSSHVYKNDNWRLFIYAPSKKLEAYAIVNPECKHAKGYNIYDYAARSETALAHVLDAIAYDAAQESHAPGVFISPENPFYQFFVKYGFAFERDEPYIMARMLNCGNLFAASSRGSALLRNLELRACTPHRDCVLNQPKKPAYCATLYLKEAQLSRLLCRRLDFGQAVRQNMVRTTWLPEKYLKALSQTFTFAPWVSFSIDYV</sequence>
<dbReference type="AlphaFoldDB" id="A0A1F7FHT8"/>
<name>A0A1F7FHT8_UNCRA</name>
<dbReference type="Gene3D" id="3.40.630.30">
    <property type="match status" value="1"/>
</dbReference>
<proteinExistence type="predicted"/>
<evidence type="ECO:0000313" key="2">
    <source>
        <dbReference type="EMBL" id="OGK06294.1"/>
    </source>
</evidence>
<dbReference type="InterPro" id="IPR000182">
    <property type="entry name" value="GNAT_dom"/>
</dbReference>
<organism evidence="2 3">
    <name type="scientific">Candidatus Raymondbacteria bacterium RIFOXYD12_FULL_49_13</name>
    <dbReference type="NCBI Taxonomy" id="1817890"/>
    <lineage>
        <taxon>Bacteria</taxon>
        <taxon>Raymondiibacteriota</taxon>
    </lineage>
</organism>
<comment type="caution">
    <text evidence="2">The sequence shown here is derived from an EMBL/GenBank/DDBJ whole genome shotgun (WGS) entry which is preliminary data.</text>
</comment>
<dbReference type="InterPro" id="IPR016181">
    <property type="entry name" value="Acyl_CoA_acyltransferase"/>
</dbReference>